<accession>A0ACB0YCQ1</accession>
<comment type="caution">
    <text evidence="1">The sequence shown here is derived from an EMBL/GenBank/DDBJ whole genome shotgun (WGS) entry which is preliminary data.</text>
</comment>
<gene>
    <name evidence="1" type="ORF">MENTE1834_LOCUS10483</name>
</gene>
<evidence type="ECO:0000313" key="2">
    <source>
        <dbReference type="Proteomes" id="UP001497535"/>
    </source>
</evidence>
<sequence length="66" mass="8172">MHLNRFLKHKNILISVNYYLTILFNFNKTIFPVFPKNKCKIFKQFHCSTVTFLYTYFHIYTYLQII</sequence>
<reference evidence="1" key="1">
    <citation type="submission" date="2023-11" db="EMBL/GenBank/DDBJ databases">
        <authorList>
            <person name="Poullet M."/>
        </authorList>
    </citation>
    <scope>NUCLEOTIDE SEQUENCE</scope>
    <source>
        <strain evidence="1">E1834</strain>
    </source>
</reference>
<protein>
    <submittedName>
        <fullName evidence="1">Uncharacterized protein</fullName>
    </submittedName>
</protein>
<evidence type="ECO:0000313" key="1">
    <source>
        <dbReference type="EMBL" id="CAK5041306.1"/>
    </source>
</evidence>
<dbReference type="Proteomes" id="UP001497535">
    <property type="component" value="Unassembled WGS sequence"/>
</dbReference>
<organism evidence="1 2">
    <name type="scientific">Meloidogyne enterolobii</name>
    <name type="common">Root-knot nematode worm</name>
    <name type="synonym">Meloidogyne mayaguensis</name>
    <dbReference type="NCBI Taxonomy" id="390850"/>
    <lineage>
        <taxon>Eukaryota</taxon>
        <taxon>Metazoa</taxon>
        <taxon>Ecdysozoa</taxon>
        <taxon>Nematoda</taxon>
        <taxon>Chromadorea</taxon>
        <taxon>Rhabditida</taxon>
        <taxon>Tylenchina</taxon>
        <taxon>Tylenchomorpha</taxon>
        <taxon>Tylenchoidea</taxon>
        <taxon>Meloidogynidae</taxon>
        <taxon>Meloidogyninae</taxon>
        <taxon>Meloidogyne</taxon>
    </lineage>
</organism>
<proteinExistence type="predicted"/>
<name>A0ACB0YCQ1_MELEN</name>
<dbReference type="EMBL" id="CAVMJV010000010">
    <property type="protein sequence ID" value="CAK5041306.1"/>
    <property type="molecule type" value="Genomic_DNA"/>
</dbReference>
<keyword evidence="2" id="KW-1185">Reference proteome</keyword>